<keyword evidence="2" id="KW-1185">Reference proteome</keyword>
<evidence type="ECO:0000313" key="2">
    <source>
        <dbReference type="Proteomes" id="UP000824120"/>
    </source>
</evidence>
<dbReference type="Proteomes" id="UP000824120">
    <property type="component" value="Chromosome 9"/>
</dbReference>
<sequence length="214" mass="24414">MDEVVRGIQNMEKILIGGDINGQIREAASDFDDVHGGFCFGSGMEDCVVIPSEIITTLYKLFVMDMDIKRHRRKKTLYDIMSDGGEVYGVGSGVNSVDVKNMWDLEDSCIRGVTIEVLMRFPEVKLVVTTTKKATFKYLYVELRDKGRDKQLYRLTKVRERKARGLDQVMFIKYEEGKVLPQYGDLGVNDGDKGGGRGIHFKESNWIYAREIDY</sequence>
<organism evidence="1 2">
    <name type="scientific">Solanum commersonii</name>
    <name type="common">Commerson's wild potato</name>
    <name type="synonym">Commerson's nightshade</name>
    <dbReference type="NCBI Taxonomy" id="4109"/>
    <lineage>
        <taxon>Eukaryota</taxon>
        <taxon>Viridiplantae</taxon>
        <taxon>Streptophyta</taxon>
        <taxon>Embryophyta</taxon>
        <taxon>Tracheophyta</taxon>
        <taxon>Spermatophyta</taxon>
        <taxon>Magnoliopsida</taxon>
        <taxon>eudicotyledons</taxon>
        <taxon>Gunneridae</taxon>
        <taxon>Pentapetalae</taxon>
        <taxon>asterids</taxon>
        <taxon>lamiids</taxon>
        <taxon>Solanales</taxon>
        <taxon>Solanaceae</taxon>
        <taxon>Solanoideae</taxon>
        <taxon>Solaneae</taxon>
        <taxon>Solanum</taxon>
    </lineage>
</organism>
<accession>A0A9J5XFH7</accession>
<name>A0A9J5XFH7_SOLCO</name>
<dbReference type="AlphaFoldDB" id="A0A9J5XFH7"/>
<dbReference type="OrthoDB" id="1683859at2759"/>
<dbReference type="EMBL" id="JACXVP010000009">
    <property type="protein sequence ID" value="KAG5585996.1"/>
    <property type="molecule type" value="Genomic_DNA"/>
</dbReference>
<evidence type="ECO:0000313" key="1">
    <source>
        <dbReference type="EMBL" id="KAG5585996.1"/>
    </source>
</evidence>
<proteinExistence type="predicted"/>
<reference evidence="1 2" key="1">
    <citation type="submission" date="2020-09" db="EMBL/GenBank/DDBJ databases">
        <title>De no assembly of potato wild relative species, Solanum commersonii.</title>
        <authorList>
            <person name="Cho K."/>
        </authorList>
    </citation>
    <scope>NUCLEOTIDE SEQUENCE [LARGE SCALE GENOMIC DNA]</scope>
    <source>
        <strain evidence="1">LZ3.2</strain>
        <tissue evidence="1">Leaf</tissue>
    </source>
</reference>
<comment type="caution">
    <text evidence="1">The sequence shown here is derived from an EMBL/GenBank/DDBJ whole genome shotgun (WGS) entry which is preliminary data.</text>
</comment>
<protein>
    <submittedName>
        <fullName evidence="1">Uncharacterized protein</fullName>
    </submittedName>
</protein>
<gene>
    <name evidence="1" type="ORF">H5410_046430</name>
</gene>